<evidence type="ECO:0000256" key="2">
    <source>
        <dbReference type="ARBA" id="ARBA00008520"/>
    </source>
</evidence>
<dbReference type="InterPro" id="IPR050490">
    <property type="entry name" value="Bact_solute-bd_prot1"/>
</dbReference>
<accession>A0A174W455</accession>
<keyword evidence="3" id="KW-0813">Transport</keyword>
<dbReference type="RefSeq" id="WP_055060712.1">
    <property type="nucleotide sequence ID" value="NZ_CZBP01000050.1"/>
</dbReference>
<dbReference type="GO" id="GO:0030313">
    <property type="term" value="C:cell envelope"/>
    <property type="evidence" value="ECO:0007669"/>
    <property type="project" value="UniProtKB-SubCell"/>
</dbReference>
<comment type="similarity">
    <text evidence="2">Belongs to the bacterial solute-binding protein 1 family.</text>
</comment>
<name>A0A174W455_9FIRM</name>
<reference evidence="6 7" key="1">
    <citation type="submission" date="2015-09" db="EMBL/GenBank/DDBJ databases">
        <authorList>
            <consortium name="Pathogen Informatics"/>
        </authorList>
    </citation>
    <scope>NUCLEOTIDE SEQUENCE [LARGE SCALE GENOMIC DNA]</scope>
    <source>
        <strain evidence="6 7">2789STDY5834957</strain>
    </source>
</reference>
<evidence type="ECO:0000256" key="1">
    <source>
        <dbReference type="ARBA" id="ARBA00004196"/>
    </source>
</evidence>
<proteinExistence type="inferred from homology"/>
<organism evidence="6 7">
    <name type="scientific">Blautia obeum</name>
    <dbReference type="NCBI Taxonomy" id="40520"/>
    <lineage>
        <taxon>Bacteria</taxon>
        <taxon>Bacillati</taxon>
        <taxon>Bacillota</taxon>
        <taxon>Clostridia</taxon>
        <taxon>Lachnospirales</taxon>
        <taxon>Lachnospiraceae</taxon>
        <taxon>Blautia</taxon>
    </lineage>
</organism>
<dbReference type="CDD" id="cd13585">
    <property type="entry name" value="PBP2_TMBP_like"/>
    <property type="match status" value="1"/>
</dbReference>
<evidence type="ECO:0000313" key="7">
    <source>
        <dbReference type="Proteomes" id="UP000095762"/>
    </source>
</evidence>
<dbReference type="Pfam" id="PF01547">
    <property type="entry name" value="SBP_bac_1"/>
    <property type="match status" value="1"/>
</dbReference>
<keyword evidence="4 5" id="KW-0732">Signal</keyword>
<feature type="chain" id="PRO_5039075644" evidence="5">
    <location>
        <begin position="22"/>
        <end position="426"/>
    </location>
</feature>
<comment type="subcellular location">
    <subcellularLocation>
        <location evidence="1">Cell envelope</location>
    </subcellularLocation>
</comment>
<dbReference type="Gene3D" id="3.40.190.10">
    <property type="entry name" value="Periplasmic binding protein-like II"/>
    <property type="match status" value="1"/>
</dbReference>
<feature type="signal peptide" evidence="5">
    <location>
        <begin position="1"/>
        <end position="21"/>
    </location>
</feature>
<evidence type="ECO:0000256" key="4">
    <source>
        <dbReference type="ARBA" id="ARBA00022729"/>
    </source>
</evidence>
<dbReference type="PANTHER" id="PTHR43649:SF31">
    <property type="entry name" value="SN-GLYCEROL-3-PHOSPHATE-BINDING PERIPLASMIC PROTEIN UGPB"/>
    <property type="match status" value="1"/>
</dbReference>
<dbReference type="InterPro" id="IPR006059">
    <property type="entry name" value="SBP"/>
</dbReference>
<sequence>MKLKKAGALGLSCVIALGSMAGCGSSKEKEKTDGKEEISGEIRYAFWDTAQQPYFEKCIEKFNEQYPDVKVTLEPSSWDEYWTKLEAGATGGSIADVFWMNGPNIMKYADGDVLMDISDRIKEDNIDTGKYPEALVELYNVDGKQYAIPKDFDTIGVWYNKKIFDEAGVPYPTDDWTWDDMADIAKQLTRSDGSVYGISAGYDTQIGIYNTIFANGGTIVSEDKKTSGYDTEATQAGVQCWVDLMKDGVSPSEASMEETQGNVQFLSGRLGMYWCGSWFLSQVLDSDIKDDIDVAPVPSINGKQATVIHGLGNCIYKDTKNPEAAWKWVEFLSGEEANKLSAEMGAAIPAYEGTADIWVDKNKAYNLSTFVTASKEYSYPYPVSKNTAEWEQYQAEELKKAYNFQVDVKDACDTLAEKMNEVLASE</sequence>
<dbReference type="Proteomes" id="UP000095762">
    <property type="component" value="Unassembled WGS sequence"/>
</dbReference>
<dbReference type="AlphaFoldDB" id="A0A174W455"/>
<dbReference type="PANTHER" id="PTHR43649">
    <property type="entry name" value="ARABINOSE-BINDING PROTEIN-RELATED"/>
    <property type="match status" value="1"/>
</dbReference>
<evidence type="ECO:0000256" key="3">
    <source>
        <dbReference type="ARBA" id="ARBA00022448"/>
    </source>
</evidence>
<dbReference type="PROSITE" id="PS51257">
    <property type="entry name" value="PROKAR_LIPOPROTEIN"/>
    <property type="match status" value="1"/>
</dbReference>
<gene>
    <name evidence="6" type="primary">yesO</name>
    <name evidence="6" type="ORF">ERS852569_03801</name>
</gene>
<dbReference type="SUPFAM" id="SSF53850">
    <property type="entry name" value="Periplasmic binding protein-like II"/>
    <property type="match status" value="1"/>
</dbReference>
<protein>
    <submittedName>
        <fullName evidence="6">Putative ABC transporter substrate-binding protein yesO</fullName>
    </submittedName>
</protein>
<evidence type="ECO:0000256" key="5">
    <source>
        <dbReference type="SAM" id="SignalP"/>
    </source>
</evidence>
<evidence type="ECO:0000313" key="6">
    <source>
        <dbReference type="EMBL" id="CUQ41732.1"/>
    </source>
</evidence>
<dbReference type="EMBL" id="CZBP01000050">
    <property type="protein sequence ID" value="CUQ41732.1"/>
    <property type="molecule type" value="Genomic_DNA"/>
</dbReference>